<name>A0AB38DTY1_XANCH</name>
<dbReference type="AlphaFoldDB" id="A0AB38DTY1"/>
<sequence length="42" mass="4893">MIIDLQSTRKNKIIALENFLDFPVKINITFSISVNKSYAFCR</sequence>
<comment type="caution">
    <text evidence="1">The sequence shown here is derived from an EMBL/GenBank/DDBJ whole genome shotgun (WGS) entry which is preliminary data.</text>
</comment>
<gene>
    <name evidence="1" type="ORF">XAP7430_100004</name>
</gene>
<accession>A0AB38DTY1</accession>
<protein>
    <submittedName>
        <fullName evidence="1">Uncharacterized protein</fullName>
    </submittedName>
</protein>
<evidence type="ECO:0000313" key="1">
    <source>
        <dbReference type="EMBL" id="SON76408.1"/>
    </source>
</evidence>
<dbReference type="Proteomes" id="UP000234166">
    <property type="component" value="Unassembled WGS sequence"/>
</dbReference>
<proteinExistence type="predicted"/>
<organism evidence="1 2">
    <name type="scientific">Xanthomonas campestris pv. phaseoli</name>
    <dbReference type="NCBI Taxonomy" id="317013"/>
    <lineage>
        <taxon>Bacteria</taxon>
        <taxon>Pseudomonadati</taxon>
        <taxon>Pseudomonadota</taxon>
        <taxon>Gammaproteobacteria</taxon>
        <taxon>Lysobacterales</taxon>
        <taxon>Lysobacteraceae</taxon>
        <taxon>Xanthomonas</taxon>
    </lineage>
</organism>
<dbReference type="EMBL" id="OCYS01000002">
    <property type="protein sequence ID" value="SON76408.1"/>
    <property type="molecule type" value="Genomic_DNA"/>
</dbReference>
<reference evidence="1 2" key="1">
    <citation type="submission" date="2017-10" db="EMBL/GenBank/DDBJ databases">
        <authorList>
            <person name="Regsiter A."/>
            <person name="William W."/>
        </authorList>
    </citation>
    <scope>NUCLEOTIDE SEQUENCE [LARGE SCALE GENOMIC DNA]</scope>
    <source>
        <strain evidence="1 2">CFBP7430</strain>
    </source>
</reference>
<evidence type="ECO:0000313" key="2">
    <source>
        <dbReference type="Proteomes" id="UP000234166"/>
    </source>
</evidence>